<dbReference type="InterPro" id="IPR006629">
    <property type="entry name" value="LITAF"/>
</dbReference>
<evidence type="ECO:0000256" key="2">
    <source>
        <dbReference type="ARBA" id="ARBA00004481"/>
    </source>
</evidence>
<dbReference type="PANTHER" id="PTHR23292">
    <property type="entry name" value="LIPOPOLYSACCHARIDE-INDUCED TUMOR NECROSIS FACTOR-ALPHA FACTOR"/>
    <property type="match status" value="1"/>
</dbReference>
<dbReference type="RefSeq" id="XP_031552025.1">
    <property type="nucleotide sequence ID" value="XM_031696165.1"/>
</dbReference>
<dbReference type="AlphaFoldDB" id="A0A6P8H6K0"/>
<keyword evidence="7" id="KW-0472">Membrane</keyword>
<keyword evidence="5" id="KW-0479">Metal-binding</keyword>
<keyword evidence="6" id="KW-0862">Zinc</keyword>
<dbReference type="GO" id="GO:0008270">
    <property type="term" value="F:zinc ion binding"/>
    <property type="evidence" value="ECO:0007669"/>
    <property type="project" value="TreeGrafter"/>
</dbReference>
<evidence type="ECO:0000256" key="4">
    <source>
        <dbReference type="ARBA" id="ARBA00005975"/>
    </source>
</evidence>
<evidence type="ECO:0000313" key="11">
    <source>
        <dbReference type="RefSeq" id="XP_031552024.1"/>
    </source>
</evidence>
<reference evidence="11 12" key="1">
    <citation type="submission" date="2025-04" db="UniProtKB">
        <authorList>
            <consortium name="RefSeq"/>
        </authorList>
    </citation>
    <scope>IDENTIFICATION</scope>
    <source>
        <tissue evidence="11 12">Tentacle</tissue>
    </source>
</reference>
<evidence type="ECO:0000256" key="7">
    <source>
        <dbReference type="ARBA" id="ARBA00023136"/>
    </source>
</evidence>
<evidence type="ECO:0000313" key="12">
    <source>
        <dbReference type="RefSeq" id="XP_031552025.1"/>
    </source>
</evidence>
<sequence>MSYPPQNQGYPPQNQGYPQAQYPPPQGVAYQPSPQPPYQPQQQAYYQPGQHQGYVQPGQPQAPAVFVQPQPIRFEQASVRCQCPHCHAVVDSKVEREIGTTTCIHCLFFSFVCCCCLPFFMDCSKDASHFCPNCKKHLATFKQPAIQSGGGGGGDGFRRPSREGPGPGED</sequence>
<feature type="region of interest" description="Disordered" evidence="8">
    <location>
        <begin position="1"/>
        <end position="43"/>
    </location>
</feature>
<protein>
    <submittedName>
        <fullName evidence="11 12">Cell death-inducing p53-target protein 1 homolog</fullName>
    </submittedName>
</protein>
<dbReference type="OrthoDB" id="5599753at2759"/>
<dbReference type="GeneID" id="116289268"/>
<evidence type="ECO:0000256" key="3">
    <source>
        <dbReference type="ARBA" id="ARBA00004630"/>
    </source>
</evidence>
<comment type="subcellular location">
    <subcellularLocation>
        <location evidence="2">Endosome membrane</location>
        <topology evidence="2">Peripheral membrane protein</topology>
    </subcellularLocation>
    <subcellularLocation>
        <location evidence="1">Late endosome membrane</location>
    </subcellularLocation>
    <subcellularLocation>
        <location evidence="3">Lysosome membrane</location>
        <topology evidence="3">Peripheral membrane protein</topology>
        <orientation evidence="3">Cytoplasmic side</orientation>
    </subcellularLocation>
</comment>
<organism evidence="10 11">
    <name type="scientific">Actinia tenebrosa</name>
    <name type="common">Australian red waratah sea anemone</name>
    <dbReference type="NCBI Taxonomy" id="6105"/>
    <lineage>
        <taxon>Eukaryota</taxon>
        <taxon>Metazoa</taxon>
        <taxon>Cnidaria</taxon>
        <taxon>Anthozoa</taxon>
        <taxon>Hexacorallia</taxon>
        <taxon>Actiniaria</taxon>
        <taxon>Actiniidae</taxon>
        <taxon>Actinia</taxon>
    </lineage>
</organism>
<dbReference type="PANTHER" id="PTHR23292:SF6">
    <property type="entry name" value="FI16602P1-RELATED"/>
    <property type="match status" value="1"/>
</dbReference>
<dbReference type="GO" id="GO:0031902">
    <property type="term" value="C:late endosome membrane"/>
    <property type="evidence" value="ECO:0007669"/>
    <property type="project" value="UniProtKB-SubCell"/>
</dbReference>
<comment type="similarity">
    <text evidence="4">Belongs to the CDIP1/LITAF family.</text>
</comment>
<feature type="compositionally biased region" description="Low complexity" evidence="8">
    <location>
        <begin position="1"/>
        <end position="20"/>
    </location>
</feature>
<evidence type="ECO:0000256" key="6">
    <source>
        <dbReference type="ARBA" id="ARBA00022833"/>
    </source>
</evidence>
<keyword evidence="10" id="KW-1185">Reference proteome</keyword>
<dbReference type="PROSITE" id="PS51837">
    <property type="entry name" value="LITAF"/>
    <property type="match status" value="1"/>
</dbReference>
<evidence type="ECO:0000256" key="5">
    <source>
        <dbReference type="ARBA" id="ARBA00022723"/>
    </source>
</evidence>
<evidence type="ECO:0000256" key="8">
    <source>
        <dbReference type="SAM" id="MobiDB-lite"/>
    </source>
</evidence>
<gene>
    <name evidence="11 12" type="primary">LOC116289268</name>
</gene>
<accession>A0A6P8H6K0</accession>
<dbReference type="SMART" id="SM00714">
    <property type="entry name" value="LITAF"/>
    <property type="match status" value="1"/>
</dbReference>
<feature type="region of interest" description="Disordered" evidence="8">
    <location>
        <begin position="145"/>
        <end position="170"/>
    </location>
</feature>
<evidence type="ECO:0000313" key="10">
    <source>
        <dbReference type="Proteomes" id="UP000515163"/>
    </source>
</evidence>
<evidence type="ECO:0000256" key="1">
    <source>
        <dbReference type="ARBA" id="ARBA00004414"/>
    </source>
</evidence>
<proteinExistence type="inferred from homology"/>
<dbReference type="RefSeq" id="XP_031552024.1">
    <property type="nucleotide sequence ID" value="XM_031696164.1"/>
</dbReference>
<dbReference type="GO" id="GO:0005765">
    <property type="term" value="C:lysosomal membrane"/>
    <property type="evidence" value="ECO:0007669"/>
    <property type="project" value="UniProtKB-SubCell"/>
</dbReference>
<dbReference type="Proteomes" id="UP000515163">
    <property type="component" value="Unplaced"/>
</dbReference>
<evidence type="ECO:0000259" key="9">
    <source>
        <dbReference type="PROSITE" id="PS51837"/>
    </source>
</evidence>
<dbReference type="InterPro" id="IPR037519">
    <property type="entry name" value="LITAF_fam"/>
</dbReference>
<dbReference type="KEGG" id="aten:116289268"/>
<dbReference type="Pfam" id="PF10601">
    <property type="entry name" value="zf-LITAF-like"/>
    <property type="match status" value="1"/>
</dbReference>
<name>A0A6P8H6K0_ACTTE</name>
<feature type="domain" description="LITAF" evidence="9">
    <location>
        <begin position="62"/>
        <end position="143"/>
    </location>
</feature>